<feature type="modified residue" description="N6-(pyridoxal phosphate)lysine" evidence="15">
    <location>
        <position position="337"/>
    </location>
</feature>
<organism evidence="17 18">
    <name type="scientific">Aquimonas voraii</name>
    <dbReference type="NCBI Taxonomy" id="265719"/>
    <lineage>
        <taxon>Bacteria</taxon>
        <taxon>Pseudomonadati</taxon>
        <taxon>Pseudomonadota</taxon>
        <taxon>Gammaproteobacteria</taxon>
        <taxon>Lysobacterales</taxon>
        <taxon>Lysobacteraceae</taxon>
        <taxon>Aquimonas</taxon>
    </lineage>
</organism>
<feature type="binding site" evidence="14">
    <location>
        <position position="125"/>
    </location>
    <ligand>
        <name>[4Fe-4S] cluster</name>
        <dbReference type="ChEBI" id="CHEBI:49883"/>
        <note>4Fe-4S-S-AdoMet</note>
    </ligand>
</feature>
<dbReference type="InterPro" id="IPR013785">
    <property type="entry name" value="Aldolase_TIM"/>
</dbReference>
<dbReference type="EMBL" id="FNAG01000001">
    <property type="protein sequence ID" value="SDD07048.1"/>
    <property type="molecule type" value="Genomic_DNA"/>
</dbReference>
<evidence type="ECO:0000313" key="17">
    <source>
        <dbReference type="EMBL" id="SDD07048.1"/>
    </source>
</evidence>
<keyword evidence="8 14" id="KW-0479">Metal-binding</keyword>
<accession>A0A1G6RR80</accession>
<dbReference type="NCBIfam" id="TIGR03821">
    <property type="entry name" value="EFP_modif_epmB"/>
    <property type="match status" value="1"/>
</dbReference>
<dbReference type="PANTHER" id="PTHR30538:SF1">
    <property type="entry name" value="L-LYSINE 2,3-AMINOMUTASE"/>
    <property type="match status" value="1"/>
</dbReference>
<dbReference type="Pfam" id="PF13353">
    <property type="entry name" value="Fer4_12"/>
    <property type="match status" value="1"/>
</dbReference>
<evidence type="ECO:0000256" key="3">
    <source>
        <dbReference type="ARBA" id="ARBA00001966"/>
    </source>
</evidence>
<evidence type="ECO:0000256" key="7">
    <source>
        <dbReference type="ARBA" id="ARBA00022691"/>
    </source>
</evidence>
<keyword evidence="10" id="KW-0408">Iron</keyword>
<evidence type="ECO:0000256" key="2">
    <source>
        <dbReference type="ARBA" id="ARBA00001933"/>
    </source>
</evidence>
<feature type="domain" description="Radical SAM core" evidence="16">
    <location>
        <begin position="111"/>
        <end position="326"/>
    </location>
</feature>
<evidence type="ECO:0000256" key="13">
    <source>
        <dbReference type="ARBA" id="ARBA00030756"/>
    </source>
</evidence>
<dbReference type="PROSITE" id="PS51918">
    <property type="entry name" value="RADICAL_SAM"/>
    <property type="match status" value="1"/>
</dbReference>
<gene>
    <name evidence="17" type="ORF">SAMN04488509_10151</name>
</gene>
<keyword evidence="12" id="KW-0413">Isomerase</keyword>
<evidence type="ECO:0000313" key="18">
    <source>
        <dbReference type="Proteomes" id="UP000199603"/>
    </source>
</evidence>
<dbReference type="SFLD" id="SFLDG01070">
    <property type="entry name" value="PLP-dependent"/>
    <property type="match status" value="1"/>
</dbReference>
<sequence length="346" mass="37209">MISANPRIAQPGAAEGASADWRRLWREAVTDPLELLHLLGLETLAERLPAGAAGFPLRVPRGFVARMRHGDPADPLLRQVLPLDLETLQVEGFGLDAVGDAAARSGRGVLQKYQGRALLVATGSCAVHCRYCFRRHYPYGEDSAAANAWQAALDTIEADPSVDEVILSGGDPLSLSTAKLRELGERLLTLPQVRRLRIHSRLPVVLPERVDADLLDWLTTLPLQKVMVIHANHAREFDASVAQALASLRGAGLTVLNQAVLLRGINDTAEAQVELAEASFAAGALPYYLHQLDRVAGAAHFEVPEAEALALEAALRGRLPGYLVPKLVREVAGASSKLPLALTTET</sequence>
<comment type="similarity">
    <text evidence="4">Belongs to the radical SAM superfamily. KamA family.</text>
</comment>
<keyword evidence="7" id="KW-0949">S-adenosyl-L-methionine</keyword>
<keyword evidence="9 15" id="KW-0663">Pyridoxal phosphate</keyword>
<dbReference type="PANTHER" id="PTHR30538">
    <property type="entry name" value="LYSINE 2,3-AMINOMUTASE-RELATED"/>
    <property type="match status" value="1"/>
</dbReference>
<dbReference type="Proteomes" id="UP000199603">
    <property type="component" value="Unassembled WGS sequence"/>
</dbReference>
<evidence type="ECO:0000256" key="5">
    <source>
        <dbReference type="ARBA" id="ARBA00022363"/>
    </source>
</evidence>
<dbReference type="AlphaFoldDB" id="A0A1G6RR80"/>
<dbReference type="SFLD" id="SFLDF00314">
    <property type="entry name" value="L-lysine_2_3-aminomutase_(yjeK"/>
    <property type="match status" value="1"/>
</dbReference>
<dbReference type="RefSeq" id="WP_091237482.1">
    <property type="nucleotide sequence ID" value="NZ_FNAG01000001.1"/>
</dbReference>
<dbReference type="InterPro" id="IPR058240">
    <property type="entry name" value="rSAM_sf"/>
</dbReference>
<evidence type="ECO:0000256" key="9">
    <source>
        <dbReference type="ARBA" id="ARBA00022898"/>
    </source>
</evidence>
<dbReference type="GO" id="GO:0046872">
    <property type="term" value="F:metal ion binding"/>
    <property type="evidence" value="ECO:0007669"/>
    <property type="project" value="UniProtKB-KW"/>
</dbReference>
<evidence type="ECO:0000256" key="14">
    <source>
        <dbReference type="PIRSR" id="PIRSR004911-1"/>
    </source>
</evidence>
<dbReference type="STRING" id="265719.SAMN04488509_10151"/>
<evidence type="ECO:0000256" key="4">
    <source>
        <dbReference type="ARBA" id="ARBA00008703"/>
    </source>
</evidence>
<name>A0A1G6RR80_9GAMM</name>
<keyword evidence="6 14" id="KW-0004">4Fe-4S</keyword>
<dbReference type="CDD" id="cd01335">
    <property type="entry name" value="Radical_SAM"/>
    <property type="match status" value="1"/>
</dbReference>
<reference evidence="17 18" key="1">
    <citation type="submission" date="2016-10" db="EMBL/GenBank/DDBJ databases">
        <authorList>
            <person name="de Groot N.N."/>
        </authorList>
    </citation>
    <scope>NUCLEOTIDE SEQUENCE [LARGE SCALE GENOMIC DNA]</scope>
    <source>
        <strain evidence="17 18">DSM 16957</strain>
    </source>
</reference>
<evidence type="ECO:0000256" key="12">
    <source>
        <dbReference type="ARBA" id="ARBA00023235"/>
    </source>
</evidence>
<comment type="catalytic activity">
    <reaction evidence="1">
        <text>L-lysine = D-beta-lysine</text>
        <dbReference type="Rhea" id="RHEA:44148"/>
        <dbReference type="ChEBI" id="CHEBI:32551"/>
        <dbReference type="ChEBI" id="CHEBI:84138"/>
    </reaction>
</comment>
<dbReference type="InterPro" id="IPR022462">
    <property type="entry name" value="EpmB"/>
</dbReference>
<dbReference type="Gene3D" id="3.20.20.70">
    <property type="entry name" value="Aldolase class I"/>
    <property type="match status" value="1"/>
</dbReference>
<comment type="cofactor">
    <cofactor evidence="2 15">
        <name>pyridoxal 5'-phosphate</name>
        <dbReference type="ChEBI" id="CHEBI:597326"/>
    </cofactor>
</comment>
<evidence type="ECO:0000256" key="8">
    <source>
        <dbReference type="ARBA" id="ARBA00022723"/>
    </source>
</evidence>
<dbReference type="GO" id="GO:0016853">
    <property type="term" value="F:isomerase activity"/>
    <property type="evidence" value="ECO:0007669"/>
    <property type="project" value="UniProtKB-KW"/>
</dbReference>
<keyword evidence="18" id="KW-1185">Reference proteome</keyword>
<evidence type="ECO:0000256" key="15">
    <source>
        <dbReference type="PIRSR" id="PIRSR603739-50"/>
    </source>
</evidence>
<dbReference type="SUPFAM" id="SSF102114">
    <property type="entry name" value="Radical SAM enzymes"/>
    <property type="match status" value="1"/>
</dbReference>
<evidence type="ECO:0000256" key="1">
    <source>
        <dbReference type="ARBA" id="ARBA00001352"/>
    </source>
</evidence>
<proteinExistence type="inferred from homology"/>
<dbReference type="OrthoDB" id="9770937at2"/>
<dbReference type="InterPro" id="IPR007197">
    <property type="entry name" value="rSAM"/>
</dbReference>
<evidence type="ECO:0000256" key="6">
    <source>
        <dbReference type="ARBA" id="ARBA00022485"/>
    </source>
</evidence>
<dbReference type="SFLD" id="SFLDS00029">
    <property type="entry name" value="Radical_SAM"/>
    <property type="match status" value="1"/>
</dbReference>
<evidence type="ECO:0000256" key="10">
    <source>
        <dbReference type="ARBA" id="ARBA00023004"/>
    </source>
</evidence>
<keyword evidence="11 14" id="KW-0411">Iron-sulfur</keyword>
<dbReference type="InterPro" id="IPR003739">
    <property type="entry name" value="Lys_aminomutase/Glu_NH3_mut"/>
</dbReference>
<dbReference type="PIRSF" id="PIRSF004911">
    <property type="entry name" value="DUF160"/>
    <property type="match status" value="1"/>
</dbReference>
<feature type="binding site" evidence="14">
    <location>
        <position position="129"/>
    </location>
    <ligand>
        <name>[4Fe-4S] cluster</name>
        <dbReference type="ChEBI" id="CHEBI:49883"/>
        <note>4Fe-4S-S-AdoMet</note>
    </ligand>
</feature>
<feature type="binding site" evidence="14">
    <location>
        <position position="132"/>
    </location>
    <ligand>
        <name>[4Fe-4S] cluster</name>
        <dbReference type="ChEBI" id="CHEBI:49883"/>
        <note>4Fe-4S-S-AdoMet</note>
    </ligand>
</feature>
<dbReference type="NCBIfam" id="TIGR00238">
    <property type="entry name" value="KamA family radical SAM protein"/>
    <property type="match status" value="1"/>
</dbReference>
<protein>
    <recommendedName>
        <fullName evidence="5">L-lysine 2,3-aminomutase</fullName>
    </recommendedName>
    <alternativeName>
        <fullName evidence="13">EF-P post-translational modification enzyme B</fullName>
    </alternativeName>
</protein>
<evidence type="ECO:0000259" key="16">
    <source>
        <dbReference type="PROSITE" id="PS51918"/>
    </source>
</evidence>
<dbReference type="GO" id="GO:0051539">
    <property type="term" value="F:4 iron, 4 sulfur cluster binding"/>
    <property type="evidence" value="ECO:0007669"/>
    <property type="project" value="UniProtKB-KW"/>
</dbReference>
<comment type="cofactor">
    <cofactor evidence="3">
        <name>[4Fe-4S] cluster</name>
        <dbReference type="ChEBI" id="CHEBI:49883"/>
    </cofactor>
</comment>
<evidence type="ECO:0000256" key="11">
    <source>
        <dbReference type="ARBA" id="ARBA00023014"/>
    </source>
</evidence>